<dbReference type="KEGG" id="dqu:106746455"/>
<dbReference type="GeneID" id="106746455"/>
<dbReference type="PANTHER" id="PTHR21137">
    <property type="entry name" value="ODORANT RECEPTOR"/>
    <property type="match status" value="1"/>
</dbReference>
<gene>
    <name evidence="12" type="primary">LOC106746455</name>
</gene>
<comment type="subcellular location">
    <subcellularLocation>
        <location evidence="1">Cell membrane</location>
        <topology evidence="1">Multi-pass membrane protein</topology>
    </subcellularLocation>
</comment>
<protein>
    <submittedName>
        <fullName evidence="12">Uncharacterized protein LOC106746455</fullName>
    </submittedName>
</protein>
<dbReference type="Pfam" id="PF02949">
    <property type="entry name" value="7tm_6"/>
    <property type="match status" value="1"/>
</dbReference>
<feature type="non-terminal residue" evidence="12">
    <location>
        <position position="192"/>
    </location>
</feature>
<feature type="transmembrane region" description="Helical" evidence="10">
    <location>
        <begin position="160"/>
        <end position="184"/>
    </location>
</feature>
<evidence type="ECO:0000256" key="1">
    <source>
        <dbReference type="ARBA" id="ARBA00004651"/>
    </source>
</evidence>
<dbReference type="InterPro" id="IPR004117">
    <property type="entry name" value="7tm6_olfct_rcpt"/>
</dbReference>
<keyword evidence="4 10" id="KW-0812">Transmembrane</keyword>
<evidence type="ECO:0000256" key="9">
    <source>
        <dbReference type="ARBA" id="ARBA00023224"/>
    </source>
</evidence>
<evidence type="ECO:0000256" key="2">
    <source>
        <dbReference type="ARBA" id="ARBA00022475"/>
    </source>
</evidence>
<keyword evidence="3" id="KW-0716">Sensory transduction</keyword>
<name>A0A6P3XJD3_DINQU</name>
<dbReference type="RefSeq" id="XP_014478546.1">
    <property type="nucleotide sequence ID" value="XM_014623060.1"/>
</dbReference>
<evidence type="ECO:0000256" key="7">
    <source>
        <dbReference type="ARBA" id="ARBA00023136"/>
    </source>
</evidence>
<evidence type="ECO:0000256" key="4">
    <source>
        <dbReference type="ARBA" id="ARBA00022692"/>
    </source>
</evidence>
<evidence type="ECO:0000256" key="6">
    <source>
        <dbReference type="ARBA" id="ARBA00022989"/>
    </source>
</evidence>
<dbReference type="GO" id="GO:0005886">
    <property type="term" value="C:plasma membrane"/>
    <property type="evidence" value="ECO:0007669"/>
    <property type="project" value="UniProtKB-SubCell"/>
</dbReference>
<evidence type="ECO:0000313" key="12">
    <source>
        <dbReference type="RefSeq" id="XP_014478546.1"/>
    </source>
</evidence>
<dbReference type="OrthoDB" id="6765072at2759"/>
<accession>A0A6P3XJD3</accession>
<reference evidence="12" key="1">
    <citation type="submission" date="2025-08" db="UniProtKB">
        <authorList>
            <consortium name="RefSeq"/>
        </authorList>
    </citation>
    <scope>IDENTIFICATION</scope>
</reference>
<dbReference type="GO" id="GO:0004984">
    <property type="term" value="F:olfactory receptor activity"/>
    <property type="evidence" value="ECO:0007669"/>
    <property type="project" value="InterPro"/>
</dbReference>
<evidence type="ECO:0000256" key="3">
    <source>
        <dbReference type="ARBA" id="ARBA00022606"/>
    </source>
</evidence>
<dbReference type="PANTHER" id="PTHR21137:SF35">
    <property type="entry name" value="ODORANT RECEPTOR 19A-RELATED"/>
    <property type="match status" value="1"/>
</dbReference>
<evidence type="ECO:0000256" key="5">
    <source>
        <dbReference type="ARBA" id="ARBA00022725"/>
    </source>
</evidence>
<organism evidence="11 12">
    <name type="scientific">Dinoponera quadriceps</name>
    <name type="common">South American ant</name>
    <dbReference type="NCBI Taxonomy" id="609295"/>
    <lineage>
        <taxon>Eukaryota</taxon>
        <taxon>Metazoa</taxon>
        <taxon>Ecdysozoa</taxon>
        <taxon>Arthropoda</taxon>
        <taxon>Hexapoda</taxon>
        <taxon>Insecta</taxon>
        <taxon>Pterygota</taxon>
        <taxon>Neoptera</taxon>
        <taxon>Endopterygota</taxon>
        <taxon>Hymenoptera</taxon>
        <taxon>Apocrita</taxon>
        <taxon>Aculeata</taxon>
        <taxon>Formicoidea</taxon>
        <taxon>Formicidae</taxon>
        <taxon>Ponerinae</taxon>
        <taxon>Ponerini</taxon>
        <taxon>Dinoponera</taxon>
    </lineage>
</organism>
<keyword evidence="11" id="KW-1185">Reference proteome</keyword>
<keyword evidence="7 10" id="KW-0472">Membrane</keyword>
<evidence type="ECO:0000256" key="10">
    <source>
        <dbReference type="SAM" id="Phobius"/>
    </source>
</evidence>
<evidence type="ECO:0000313" key="11">
    <source>
        <dbReference type="Proteomes" id="UP000515204"/>
    </source>
</evidence>
<dbReference type="AlphaFoldDB" id="A0A6P3XJD3"/>
<sequence length="192" mass="21511">MATEWREAAVNEVHIMTDKASQSRRFSNLITGIHASGAISYGMNILMQICQNNVDEDGTPIREFTLKLHLPFEYIRSPRFELVQGLGWMHQLSTSAVNGVLNSLVITFVFYMGGQIEILCEALKDLSPGKYSHRLASSVLGELVVRHQKIITFSDKIEKIFCYIALMQFMSGTLVICCLGYMMMSSISSTEG</sequence>
<dbReference type="Proteomes" id="UP000515204">
    <property type="component" value="Unplaced"/>
</dbReference>
<keyword evidence="2" id="KW-1003">Cell membrane</keyword>
<dbReference type="GO" id="GO:0005549">
    <property type="term" value="F:odorant binding"/>
    <property type="evidence" value="ECO:0007669"/>
    <property type="project" value="InterPro"/>
</dbReference>
<keyword evidence="5" id="KW-0552">Olfaction</keyword>
<keyword evidence="9" id="KW-0807">Transducer</keyword>
<dbReference type="GO" id="GO:0007165">
    <property type="term" value="P:signal transduction"/>
    <property type="evidence" value="ECO:0007669"/>
    <property type="project" value="UniProtKB-KW"/>
</dbReference>
<keyword evidence="8" id="KW-0675">Receptor</keyword>
<proteinExistence type="predicted"/>
<evidence type="ECO:0000256" key="8">
    <source>
        <dbReference type="ARBA" id="ARBA00023170"/>
    </source>
</evidence>
<keyword evidence="6 10" id="KW-1133">Transmembrane helix</keyword>